<organism evidence="2 3">
    <name type="scientific">Gymnopilus junonius</name>
    <name type="common">Spectacular rustgill mushroom</name>
    <name type="synonym">Gymnopilus spectabilis subsp. junonius</name>
    <dbReference type="NCBI Taxonomy" id="109634"/>
    <lineage>
        <taxon>Eukaryota</taxon>
        <taxon>Fungi</taxon>
        <taxon>Dikarya</taxon>
        <taxon>Basidiomycota</taxon>
        <taxon>Agaricomycotina</taxon>
        <taxon>Agaricomycetes</taxon>
        <taxon>Agaricomycetidae</taxon>
        <taxon>Agaricales</taxon>
        <taxon>Agaricineae</taxon>
        <taxon>Hymenogastraceae</taxon>
        <taxon>Gymnopilus</taxon>
    </lineage>
</organism>
<evidence type="ECO:0000256" key="1">
    <source>
        <dbReference type="SAM" id="MobiDB-lite"/>
    </source>
</evidence>
<evidence type="ECO:0000313" key="3">
    <source>
        <dbReference type="Proteomes" id="UP000724874"/>
    </source>
</evidence>
<feature type="region of interest" description="Disordered" evidence="1">
    <location>
        <begin position="1"/>
        <end position="30"/>
    </location>
</feature>
<keyword evidence="3" id="KW-1185">Reference proteome</keyword>
<dbReference type="Proteomes" id="UP000724874">
    <property type="component" value="Unassembled WGS sequence"/>
</dbReference>
<dbReference type="EMBL" id="JADNYJ010000043">
    <property type="protein sequence ID" value="KAF8901208.1"/>
    <property type="molecule type" value="Genomic_DNA"/>
</dbReference>
<reference evidence="2" key="1">
    <citation type="submission" date="2020-11" db="EMBL/GenBank/DDBJ databases">
        <authorList>
            <consortium name="DOE Joint Genome Institute"/>
            <person name="Ahrendt S."/>
            <person name="Riley R."/>
            <person name="Andreopoulos W."/>
            <person name="LaButti K."/>
            <person name="Pangilinan J."/>
            <person name="Ruiz-duenas F.J."/>
            <person name="Barrasa J.M."/>
            <person name="Sanchez-Garcia M."/>
            <person name="Camarero S."/>
            <person name="Miyauchi S."/>
            <person name="Serrano A."/>
            <person name="Linde D."/>
            <person name="Babiker R."/>
            <person name="Drula E."/>
            <person name="Ayuso-Fernandez I."/>
            <person name="Pacheco R."/>
            <person name="Padilla G."/>
            <person name="Ferreira P."/>
            <person name="Barriuso J."/>
            <person name="Kellner H."/>
            <person name="Castanera R."/>
            <person name="Alfaro M."/>
            <person name="Ramirez L."/>
            <person name="Pisabarro A.G."/>
            <person name="Kuo A."/>
            <person name="Tritt A."/>
            <person name="Lipzen A."/>
            <person name="He G."/>
            <person name="Yan M."/>
            <person name="Ng V."/>
            <person name="Cullen D."/>
            <person name="Martin F."/>
            <person name="Rosso M.-N."/>
            <person name="Henrissat B."/>
            <person name="Hibbett D."/>
            <person name="Martinez A.T."/>
            <person name="Grigoriev I.V."/>
        </authorList>
    </citation>
    <scope>NUCLEOTIDE SEQUENCE</scope>
    <source>
        <strain evidence="2">AH 44721</strain>
    </source>
</reference>
<feature type="compositionally biased region" description="Low complexity" evidence="1">
    <location>
        <begin position="17"/>
        <end position="30"/>
    </location>
</feature>
<dbReference type="AlphaFoldDB" id="A0A9P5NNG0"/>
<evidence type="ECO:0000313" key="2">
    <source>
        <dbReference type="EMBL" id="KAF8901208.1"/>
    </source>
</evidence>
<comment type="caution">
    <text evidence="2">The sequence shown here is derived from an EMBL/GenBank/DDBJ whole genome shotgun (WGS) entry which is preliminary data.</text>
</comment>
<name>A0A9P5NNG0_GYMJU</name>
<protein>
    <submittedName>
        <fullName evidence="2">Uncharacterized protein</fullName>
    </submittedName>
</protein>
<feature type="region of interest" description="Disordered" evidence="1">
    <location>
        <begin position="87"/>
        <end position="122"/>
    </location>
</feature>
<feature type="region of interest" description="Disordered" evidence="1">
    <location>
        <begin position="151"/>
        <end position="190"/>
    </location>
</feature>
<gene>
    <name evidence="2" type="ORF">CPB84DRAFT_986359</name>
</gene>
<proteinExistence type="predicted"/>
<accession>A0A9P5NNG0</accession>
<sequence length="233" mass="24628">MPLTQKFRPTMGGFFPSGTSGSSHSSSLSSSSSTSLAVMTLIICICISPHSRCTLLMALAYRFLIVGVALAYRGSIRMTCPYAPSSARSAMGRSKKKLSFKTKPAPTPPLTHHHHHAPKGAFSSSLALPPLNDLKNLPPATPFTSAVIAKETSQKNSSGTMPTGTSSTKTCSSSPSDISNHCRSPPLPSIPVLKGFGSHSGAGTTTMSKRHWTPWLRVLPSPLSRSSSSFSEK</sequence>
<feature type="compositionally biased region" description="Low complexity" evidence="1">
    <location>
        <begin position="157"/>
        <end position="179"/>
    </location>
</feature>